<dbReference type="SUPFAM" id="SSF56112">
    <property type="entry name" value="Protein kinase-like (PK-like)"/>
    <property type="match status" value="1"/>
</dbReference>
<name>A0A3N5XWK7_9ALTE</name>
<reference evidence="2 3" key="1">
    <citation type="submission" date="2018-11" db="EMBL/GenBank/DDBJ databases">
        <authorList>
            <person name="Ye M.-Q."/>
            <person name="Du Z.-J."/>
        </authorList>
    </citation>
    <scope>NUCLEOTIDE SEQUENCE [LARGE SCALE GENOMIC DNA]</scope>
    <source>
        <strain evidence="2 3">U0105</strain>
    </source>
</reference>
<organism evidence="2 3">
    <name type="scientific">Alteromonas sediminis</name>
    <dbReference type="NCBI Taxonomy" id="2259342"/>
    <lineage>
        <taxon>Bacteria</taxon>
        <taxon>Pseudomonadati</taxon>
        <taxon>Pseudomonadota</taxon>
        <taxon>Gammaproteobacteria</taxon>
        <taxon>Alteromonadales</taxon>
        <taxon>Alteromonadaceae</taxon>
        <taxon>Alteromonas/Salinimonas group</taxon>
        <taxon>Alteromonas</taxon>
    </lineage>
</organism>
<dbReference type="EMBL" id="RPOK01000006">
    <property type="protein sequence ID" value="RPJ65062.1"/>
    <property type="molecule type" value="Genomic_DNA"/>
</dbReference>
<dbReference type="Pfam" id="PF01636">
    <property type="entry name" value="APH"/>
    <property type="match status" value="1"/>
</dbReference>
<dbReference type="RefSeq" id="WP_124029190.1">
    <property type="nucleotide sequence ID" value="NZ_JBHRSN010000013.1"/>
</dbReference>
<evidence type="ECO:0000313" key="2">
    <source>
        <dbReference type="EMBL" id="RPJ65062.1"/>
    </source>
</evidence>
<sequence>MATCNGKESWLLQTLSQPLSLSAHCKLESVDNQQTHAVYRLSDGARHFAVKLIQSINLSMNSREEQFALQQILANKGIAPQPLFLDQEKGIWVEQWSELPYWAHKHPVEHVLALALTRIHSTTIDQCVPTLDLKAEWLHYIDLANLRNNSKVMHTFNALQPLLNCHADRAYSVLCHHDLSMAHVATDEAGAILDWEYGAIGNRYFDIAAAVSANALSRQQQIVVAQKYAKLNGLSGQYVLKMIADFEPAVYFTSRLWEAARNELLGSLQSTLPL</sequence>
<proteinExistence type="predicted"/>
<evidence type="ECO:0000313" key="3">
    <source>
        <dbReference type="Proteomes" id="UP000275281"/>
    </source>
</evidence>
<dbReference type="Proteomes" id="UP000275281">
    <property type="component" value="Unassembled WGS sequence"/>
</dbReference>
<accession>A0A3N5XWK7</accession>
<gene>
    <name evidence="2" type="ORF">DRW07_17250</name>
</gene>
<comment type="caution">
    <text evidence="2">The sequence shown here is derived from an EMBL/GenBank/DDBJ whole genome shotgun (WGS) entry which is preliminary data.</text>
</comment>
<evidence type="ECO:0000259" key="1">
    <source>
        <dbReference type="Pfam" id="PF01636"/>
    </source>
</evidence>
<keyword evidence="3" id="KW-1185">Reference proteome</keyword>
<dbReference type="Gene3D" id="3.90.1200.10">
    <property type="match status" value="1"/>
</dbReference>
<feature type="domain" description="Aminoglycoside phosphotransferase" evidence="1">
    <location>
        <begin position="30"/>
        <end position="230"/>
    </location>
</feature>
<dbReference type="InterPro" id="IPR002575">
    <property type="entry name" value="Aminoglycoside_PTrfase"/>
</dbReference>
<dbReference type="OrthoDB" id="179763at2"/>
<protein>
    <recommendedName>
        <fullName evidence="1">Aminoglycoside phosphotransferase domain-containing protein</fullName>
    </recommendedName>
</protein>
<dbReference type="AlphaFoldDB" id="A0A3N5XWK7"/>
<dbReference type="InterPro" id="IPR011009">
    <property type="entry name" value="Kinase-like_dom_sf"/>
</dbReference>